<dbReference type="Proteomes" id="UP000504634">
    <property type="component" value="Unplaced"/>
</dbReference>
<evidence type="ECO:0000256" key="6">
    <source>
        <dbReference type="ARBA" id="ARBA00023054"/>
    </source>
</evidence>
<dbReference type="InterPro" id="IPR038273">
    <property type="entry name" value="Ndc80_sf"/>
</dbReference>
<evidence type="ECO:0000256" key="2">
    <source>
        <dbReference type="ARBA" id="ARBA00022454"/>
    </source>
</evidence>
<keyword evidence="5 10" id="KW-0995">Kinetochore</keyword>
<evidence type="ECO:0000256" key="4">
    <source>
        <dbReference type="ARBA" id="ARBA00022776"/>
    </source>
</evidence>
<evidence type="ECO:0000256" key="1">
    <source>
        <dbReference type="ARBA" id="ARBA00007050"/>
    </source>
</evidence>
<dbReference type="PANTHER" id="PTHR10643">
    <property type="entry name" value="KINETOCHORE PROTEIN NDC80"/>
    <property type="match status" value="1"/>
</dbReference>
<keyword evidence="3 10" id="KW-0132">Cell division</keyword>
<dbReference type="RefSeq" id="XP_030369821.1">
    <property type="nucleotide sequence ID" value="XM_030513961.1"/>
</dbReference>
<evidence type="ECO:0000313" key="15">
    <source>
        <dbReference type="RefSeq" id="XP_030369821.1"/>
    </source>
</evidence>
<keyword evidence="6 11" id="KW-0175">Coiled coil</keyword>
<dbReference type="Pfam" id="PF03801">
    <property type="entry name" value="Ndc80_HEC"/>
    <property type="match status" value="1"/>
</dbReference>
<dbReference type="OrthoDB" id="7459479at2759"/>
<gene>
    <name evidence="15" type="primary">LOC115620631</name>
</gene>
<keyword evidence="7 10" id="KW-0539">Nucleus</keyword>
<feature type="coiled-coil region" evidence="11">
    <location>
        <begin position="728"/>
        <end position="762"/>
    </location>
</feature>
<evidence type="ECO:0000256" key="5">
    <source>
        <dbReference type="ARBA" id="ARBA00022838"/>
    </source>
</evidence>
<evidence type="ECO:0000256" key="3">
    <source>
        <dbReference type="ARBA" id="ARBA00022618"/>
    </source>
</evidence>
<feature type="compositionally biased region" description="Polar residues" evidence="12">
    <location>
        <begin position="678"/>
        <end position="702"/>
    </location>
</feature>
<dbReference type="GO" id="GO:0051315">
    <property type="term" value="P:attachment of mitotic spindle microtubules to kinetochore"/>
    <property type="evidence" value="ECO:0007669"/>
    <property type="project" value="UniProtKB-UniRule"/>
</dbReference>
<dbReference type="AlphaFoldDB" id="A0A6J2SZ16"/>
<dbReference type="GO" id="GO:0031262">
    <property type="term" value="C:Ndc80 complex"/>
    <property type="evidence" value="ECO:0007669"/>
    <property type="project" value="UniProtKB-UniRule"/>
</dbReference>
<evidence type="ECO:0000256" key="12">
    <source>
        <dbReference type="SAM" id="MobiDB-lite"/>
    </source>
</evidence>
<protein>
    <recommendedName>
        <fullName evidence="10">Kinetochore protein NDC80</fullName>
    </recommendedName>
</protein>
<feature type="coiled-coil region" evidence="11">
    <location>
        <begin position="305"/>
        <end position="431"/>
    </location>
</feature>
<comment type="similarity">
    <text evidence="1 10">Belongs to the NDC80/HEC1 family.</text>
</comment>
<proteinExistence type="inferred from homology"/>
<name>A0A6J2SZ16_DROLE</name>
<keyword evidence="14" id="KW-1185">Reference proteome</keyword>
<organism evidence="14 15">
    <name type="scientific">Drosophila lebanonensis</name>
    <name type="common">Fruit fly</name>
    <name type="synonym">Scaptodrosophila lebanonensis</name>
    <dbReference type="NCBI Taxonomy" id="7225"/>
    <lineage>
        <taxon>Eukaryota</taxon>
        <taxon>Metazoa</taxon>
        <taxon>Ecdysozoa</taxon>
        <taxon>Arthropoda</taxon>
        <taxon>Hexapoda</taxon>
        <taxon>Insecta</taxon>
        <taxon>Pterygota</taxon>
        <taxon>Neoptera</taxon>
        <taxon>Endopterygota</taxon>
        <taxon>Diptera</taxon>
        <taxon>Brachycera</taxon>
        <taxon>Muscomorpha</taxon>
        <taxon>Ephydroidea</taxon>
        <taxon>Drosophilidae</taxon>
        <taxon>Scaptodrosophila</taxon>
    </lineage>
</organism>
<dbReference type="InterPro" id="IPR055260">
    <property type="entry name" value="Ndc80_CH"/>
</dbReference>
<evidence type="ECO:0000256" key="10">
    <source>
        <dbReference type="RuleBase" id="RU368072"/>
    </source>
</evidence>
<dbReference type="Gene3D" id="1.10.418.30">
    <property type="entry name" value="Ncd80 complex, Ncd80 subunit"/>
    <property type="match status" value="1"/>
</dbReference>
<keyword evidence="9 10" id="KW-0137">Centromere</keyword>
<keyword evidence="8 10" id="KW-0131">Cell cycle</keyword>
<sequence length="764" mass="87979">MYQPRRTKDFHEYDDGDFNRRQTRAQGRTLVTPSPMTTMRSSTRQTIQGRASRLGQPAPLDSGRGALFGPPGSTSRSVGSSGATPMRMRATSADRPTALHSDKKWVQETAQQISDYLQQLLPSHPMPGLSSDFFERNTLRQMSTKQFVGIVNLFLQQIMRNHTIGSNHVEDIMSSMQKIKYPYTLNKSWLMTPTTQHSFGHVIVMLDFLKDFAPPLDNAESNQFPFMDTSEQHSYMHSNTTDCSSALSTTQAAAFQLDEEANGHIYAAAVPGFIAWNDGNDDEFNEAQCRIGDYLIRKRCDLPNVAAINADIETQQHILKELEEQVAAHTDEKKEQQLKQLHAEKQRKLKELSATRTNTTDLWKKCEQMCESSKLQTQELKKLRTQLGQLKQAVNQQKWTVHQWESLKTTLEDLQREAQVYEREQSELNDRNLTQQVMLSRTKKQLLDQLEQFNTNLREMHYSGLCSDHEMDKWTLKLLLNHSKAQKRLQKIEELSALAKKKHVQMKQRCQHLDQLLTKASATNTSLQLELNQFNAQALAHKRQQLANFDANNKTKHAMWAQHRLDVNERHMELDTKLEQLQQSISEFDQDLSNIQQRNNEVMCAAEKRQEERMQSKQNYINKYEQVLEVAQQELREFKITLDQNNSVLVGAREQINDPIDVSAFKGDLERILKQNSSYTQNNDSDCPTSQPNGQMPPSQLDSGEKMDKVQSRIVDYLNSKRGDVSHLEALNVDMELQQQVLKELEKRVTAMVDENKENLRADE</sequence>
<keyword evidence="4 10" id="KW-0498">Mitosis</keyword>
<feature type="domain" description="Kinetochore protein Ndc80 CH" evidence="13">
    <location>
        <begin position="95"/>
        <end position="211"/>
    </location>
</feature>
<evidence type="ECO:0000259" key="13">
    <source>
        <dbReference type="Pfam" id="PF03801"/>
    </source>
</evidence>
<keyword evidence="2 10" id="KW-0158">Chromosome</keyword>
<evidence type="ECO:0000313" key="14">
    <source>
        <dbReference type="Proteomes" id="UP000504634"/>
    </source>
</evidence>
<dbReference type="PANTHER" id="PTHR10643:SF2">
    <property type="entry name" value="KINETOCHORE PROTEIN NDC80 HOMOLOG"/>
    <property type="match status" value="1"/>
</dbReference>
<feature type="region of interest" description="Disordered" evidence="12">
    <location>
        <begin position="678"/>
        <end position="708"/>
    </location>
</feature>
<dbReference type="GO" id="GO:0005634">
    <property type="term" value="C:nucleus"/>
    <property type="evidence" value="ECO:0007669"/>
    <property type="project" value="UniProtKB-SubCell"/>
</dbReference>
<dbReference type="InterPro" id="IPR005550">
    <property type="entry name" value="Kinetochore_Ndc80"/>
</dbReference>
<feature type="region of interest" description="Disordered" evidence="12">
    <location>
        <begin position="1"/>
        <end position="88"/>
    </location>
</feature>
<feature type="compositionally biased region" description="Polar residues" evidence="12">
    <location>
        <begin position="72"/>
        <end position="83"/>
    </location>
</feature>
<evidence type="ECO:0000256" key="11">
    <source>
        <dbReference type="SAM" id="Coils"/>
    </source>
</evidence>
<evidence type="ECO:0000256" key="8">
    <source>
        <dbReference type="ARBA" id="ARBA00023306"/>
    </source>
</evidence>
<comment type="subcellular location">
    <subcellularLocation>
        <location evidence="10">Chromosome</location>
        <location evidence="10">Centromere</location>
        <location evidence="10">Kinetochore</location>
    </subcellularLocation>
    <subcellularLocation>
        <location evidence="10">Nucleus</location>
    </subcellularLocation>
</comment>
<dbReference type="CTD" id="10403"/>
<comment type="subunit">
    <text evidence="10">Component of the NDC80 complex.</text>
</comment>
<evidence type="ECO:0000256" key="7">
    <source>
        <dbReference type="ARBA" id="ARBA00023242"/>
    </source>
</evidence>
<feature type="compositionally biased region" description="Low complexity" evidence="12">
    <location>
        <begin position="32"/>
        <end position="44"/>
    </location>
</feature>
<reference evidence="15" key="1">
    <citation type="submission" date="2025-08" db="UniProtKB">
        <authorList>
            <consortium name="RefSeq"/>
        </authorList>
    </citation>
    <scope>IDENTIFICATION</scope>
    <source>
        <strain evidence="15">11010-0011.00</strain>
        <tissue evidence="15">Whole body</tissue>
    </source>
</reference>
<accession>A0A6J2SZ16</accession>
<feature type="compositionally biased region" description="Basic and acidic residues" evidence="12">
    <location>
        <begin position="1"/>
        <end position="20"/>
    </location>
</feature>
<dbReference type="GO" id="GO:0051301">
    <property type="term" value="P:cell division"/>
    <property type="evidence" value="ECO:0007669"/>
    <property type="project" value="UniProtKB-UniRule"/>
</dbReference>
<evidence type="ECO:0000256" key="9">
    <source>
        <dbReference type="ARBA" id="ARBA00023328"/>
    </source>
</evidence>
<dbReference type="GeneID" id="115620631"/>
<comment type="function">
    <text evidence="10">Acts as a component of the essential kinetochore-associated NDC80 complex, which is required for chromosome segregation and spindle checkpoint activity.</text>
</comment>
<feature type="coiled-coil region" evidence="11">
    <location>
        <begin position="564"/>
        <end position="641"/>
    </location>
</feature>